<dbReference type="PANTHER" id="PTHR43333:SF1">
    <property type="entry name" value="D-ISOMER SPECIFIC 2-HYDROXYACID DEHYDROGENASE NAD-BINDING DOMAIN-CONTAINING PROTEIN"/>
    <property type="match status" value="1"/>
</dbReference>
<dbReference type="PANTHER" id="PTHR43333">
    <property type="entry name" value="2-HACID_DH_C DOMAIN-CONTAINING PROTEIN"/>
    <property type="match status" value="1"/>
</dbReference>
<feature type="domain" description="D-isomer specific 2-hydroxyacid dehydrogenase NAD-binding" evidence="3">
    <location>
        <begin position="107"/>
        <end position="280"/>
    </location>
</feature>
<dbReference type="EMBL" id="CP019875">
    <property type="protein sequence ID" value="AQU88654.1"/>
    <property type="molecule type" value="Genomic_DNA"/>
</dbReference>
<dbReference type="InterPro" id="IPR006140">
    <property type="entry name" value="D-isomer_DH_NAD-bd"/>
</dbReference>
<dbReference type="AlphaFoldDB" id="A0A9N7CPZ4"/>
<dbReference type="Proteomes" id="UP000247512">
    <property type="component" value="Unassembled WGS sequence"/>
</dbReference>
<reference evidence="5 7" key="3">
    <citation type="submission" date="2017-06" db="EMBL/GenBank/DDBJ databases">
        <title>A draft genome sequence of Komagataeibacter nataicola LMG 1536.</title>
        <authorList>
            <person name="Skraban J."/>
            <person name="Cleenwerck I."/>
            <person name="Vandamme P."/>
            <person name="Trcek J."/>
        </authorList>
    </citation>
    <scope>NUCLEOTIDE SEQUENCE [LARGE SCALE GENOMIC DNA]</scope>
    <source>
        <strain evidence="5 7">LMG 1536</strain>
    </source>
</reference>
<reference evidence="6" key="1">
    <citation type="submission" date="2017-02" db="EMBL/GenBank/DDBJ databases">
        <title>zhang.</title>
        <authorList>
            <person name="Zhang H."/>
        </authorList>
    </citation>
    <scope>NUCLEOTIDE SEQUENCE [LARGE SCALE GENOMIC DNA]</scope>
    <source>
        <strain evidence="6">RZS01</strain>
    </source>
</reference>
<dbReference type="CDD" id="cd12164">
    <property type="entry name" value="GDH_like_2"/>
    <property type="match status" value="1"/>
</dbReference>
<evidence type="ECO:0000256" key="2">
    <source>
        <dbReference type="ARBA" id="ARBA00023027"/>
    </source>
</evidence>
<keyword evidence="7" id="KW-1185">Reference proteome</keyword>
<reference evidence="4" key="2">
    <citation type="submission" date="2017-02" db="EMBL/GenBank/DDBJ databases">
        <authorList>
            <person name="Zhang H."/>
        </authorList>
    </citation>
    <scope>NUCLEOTIDE SEQUENCE</scope>
    <source>
        <strain evidence="4">RZS01</strain>
    </source>
</reference>
<organism evidence="4 6">
    <name type="scientific">Komagataeibacter nataicola</name>
    <dbReference type="NCBI Taxonomy" id="265960"/>
    <lineage>
        <taxon>Bacteria</taxon>
        <taxon>Pseudomonadati</taxon>
        <taxon>Pseudomonadota</taxon>
        <taxon>Alphaproteobacteria</taxon>
        <taxon>Acetobacterales</taxon>
        <taxon>Acetobacteraceae</taxon>
        <taxon>Komagataeibacter</taxon>
    </lineage>
</organism>
<dbReference type="GO" id="GO:0051287">
    <property type="term" value="F:NAD binding"/>
    <property type="evidence" value="ECO:0007669"/>
    <property type="project" value="InterPro"/>
</dbReference>
<gene>
    <name evidence="4" type="ORF">B0W47_15755</name>
    <name evidence="5" type="ORF">CDI09_06870</name>
</gene>
<dbReference type="EMBL" id="NIRT01000009">
    <property type="protein sequence ID" value="PYD66651.1"/>
    <property type="molecule type" value="Genomic_DNA"/>
</dbReference>
<dbReference type="Proteomes" id="UP000189683">
    <property type="component" value="Chromosome"/>
</dbReference>
<evidence type="ECO:0000313" key="5">
    <source>
        <dbReference type="EMBL" id="PYD66651.1"/>
    </source>
</evidence>
<dbReference type="Pfam" id="PF02826">
    <property type="entry name" value="2-Hacid_dh_C"/>
    <property type="match status" value="1"/>
</dbReference>
<sequence>MVSIAVYVEDDADYFRLVKEAFAERAPDIDVVDWAAALRAPDRIDYALVWIPPIGDLARLSALRAVFSLSAGVDHIVARDPDWPAHLPLIRMAGEETGRLMADYLLWACISVIRGARGWALQQNERVWKRTVVTRSTSDCVVGIMGLGQLGRYAAGHLSRCGFVVQGWSRSPKVIEGVRTFDGAAGLEPFLAGTDILICLLPNTPETRNIINARVLRALRPGGAFINVGRGEHVVESDLLSALDDGVLSAAVLDVFQHEPLPVTSPLWVHPSVIVTPHIASQASVCARVDYLIGCIRRLQRGERPEQVFDISRGY</sequence>
<accession>A0A9N7CPZ4</accession>
<evidence type="ECO:0000313" key="7">
    <source>
        <dbReference type="Proteomes" id="UP000247512"/>
    </source>
</evidence>
<dbReference type="OrthoDB" id="9787219at2"/>
<dbReference type="RefSeq" id="WP_078527279.1">
    <property type="nucleotide sequence ID" value="NZ_CP019875.1"/>
</dbReference>
<dbReference type="GO" id="GO:0016491">
    <property type="term" value="F:oxidoreductase activity"/>
    <property type="evidence" value="ECO:0007669"/>
    <property type="project" value="UniProtKB-KW"/>
</dbReference>
<dbReference type="SUPFAM" id="SSF51735">
    <property type="entry name" value="NAD(P)-binding Rossmann-fold domains"/>
    <property type="match status" value="1"/>
</dbReference>
<evidence type="ECO:0000313" key="6">
    <source>
        <dbReference type="Proteomes" id="UP000189683"/>
    </source>
</evidence>
<dbReference type="InterPro" id="IPR036291">
    <property type="entry name" value="NAD(P)-bd_dom_sf"/>
</dbReference>
<keyword evidence="2" id="KW-0520">NAD</keyword>
<dbReference type="KEGG" id="kna:B0W47_15755"/>
<protein>
    <submittedName>
        <fullName evidence="5">Glyoxylate/hydroxypyruvate reductase A</fullName>
    </submittedName>
</protein>
<dbReference type="Gene3D" id="3.40.50.720">
    <property type="entry name" value="NAD(P)-binding Rossmann-like Domain"/>
    <property type="match status" value="2"/>
</dbReference>
<name>A0A9N7CPZ4_9PROT</name>
<proteinExistence type="predicted"/>
<evidence type="ECO:0000256" key="1">
    <source>
        <dbReference type="ARBA" id="ARBA00023002"/>
    </source>
</evidence>
<evidence type="ECO:0000259" key="3">
    <source>
        <dbReference type="Pfam" id="PF02826"/>
    </source>
</evidence>
<keyword evidence="1" id="KW-0560">Oxidoreductase</keyword>
<evidence type="ECO:0000313" key="4">
    <source>
        <dbReference type="EMBL" id="AQU88654.1"/>
    </source>
</evidence>